<name>A0AA95HTX5_9BACT</name>
<gene>
    <name evidence="2" type="ORF">QNN11_19735</name>
</gene>
<evidence type="ECO:0000313" key="3">
    <source>
        <dbReference type="Proteomes" id="UP001177934"/>
    </source>
</evidence>
<reference evidence="2" key="1">
    <citation type="journal article" date="2023" name="Nat. Commun.">
        <title>Identification of a novel Human Milk Oligosaccharides utilization cluster in the infant gut commensal Bacteroides dorei.</title>
        <authorList>
            <person name="Kijner S."/>
            <person name="Ennis D."/>
            <person name="Shmorak S."/>
            <person name="Florentin A."/>
            <person name="Yassour M."/>
        </authorList>
    </citation>
    <scope>NUCLEOTIDE SEQUENCE</scope>
    <source>
        <strain evidence="2">2</strain>
    </source>
</reference>
<protein>
    <submittedName>
        <fullName evidence="2">Uncharacterized protein</fullName>
    </submittedName>
</protein>
<organism evidence="2 3">
    <name type="scientific">Phocaeicola dorei</name>
    <dbReference type="NCBI Taxonomy" id="357276"/>
    <lineage>
        <taxon>Bacteria</taxon>
        <taxon>Pseudomonadati</taxon>
        <taxon>Bacteroidota</taxon>
        <taxon>Bacteroidia</taxon>
        <taxon>Bacteroidales</taxon>
        <taxon>Bacteroidaceae</taxon>
        <taxon>Phocaeicola</taxon>
    </lineage>
</organism>
<evidence type="ECO:0000313" key="2">
    <source>
        <dbReference type="EMBL" id="WHX09495.1"/>
    </source>
</evidence>
<sequence length="78" mass="9172">MKKKLMTCLYICLSVIHVFAQTREHGRTGEFNILDFGATRDTMMVHTKAINEAIESCYRQGAEEWLFLRVNLRQVLFF</sequence>
<dbReference type="SUPFAM" id="SSF51126">
    <property type="entry name" value="Pectin lyase-like"/>
    <property type="match status" value="1"/>
</dbReference>
<dbReference type="Proteomes" id="UP001177934">
    <property type="component" value="Chromosome"/>
</dbReference>
<proteinExistence type="predicted"/>
<dbReference type="Gene3D" id="2.160.20.10">
    <property type="entry name" value="Single-stranded right-handed beta-helix, Pectin lyase-like"/>
    <property type="match status" value="1"/>
</dbReference>
<dbReference type="InterPro" id="IPR011050">
    <property type="entry name" value="Pectin_lyase_fold/virulence"/>
</dbReference>
<feature type="signal peptide" evidence="1">
    <location>
        <begin position="1"/>
        <end position="20"/>
    </location>
</feature>
<accession>A0AA95HTX5</accession>
<dbReference type="InterPro" id="IPR012334">
    <property type="entry name" value="Pectin_lyas_fold"/>
</dbReference>
<dbReference type="EMBL" id="CP126056">
    <property type="protein sequence ID" value="WHX09495.1"/>
    <property type="molecule type" value="Genomic_DNA"/>
</dbReference>
<evidence type="ECO:0000256" key="1">
    <source>
        <dbReference type="SAM" id="SignalP"/>
    </source>
</evidence>
<feature type="chain" id="PRO_5041731729" evidence="1">
    <location>
        <begin position="21"/>
        <end position="78"/>
    </location>
</feature>
<keyword evidence="1" id="KW-0732">Signal</keyword>
<dbReference type="AlphaFoldDB" id="A0AA95HTX5"/>